<dbReference type="SFLD" id="SFLDS00003">
    <property type="entry name" value="Haloacid_Dehalogenase"/>
    <property type="match status" value="1"/>
</dbReference>
<organism evidence="1 2">
    <name type="scientific">Palleronia marisminoris</name>
    <dbReference type="NCBI Taxonomy" id="315423"/>
    <lineage>
        <taxon>Bacteria</taxon>
        <taxon>Pseudomonadati</taxon>
        <taxon>Pseudomonadota</taxon>
        <taxon>Alphaproteobacteria</taxon>
        <taxon>Rhodobacterales</taxon>
        <taxon>Roseobacteraceae</taxon>
        <taxon>Palleronia</taxon>
    </lineage>
</organism>
<dbReference type="OrthoDB" id="9793014at2"/>
<dbReference type="InterPro" id="IPR041492">
    <property type="entry name" value="HAD_2"/>
</dbReference>
<dbReference type="RefSeq" id="WP_085854648.1">
    <property type="nucleotide sequence ID" value="NZ_FOPF01000007.1"/>
</dbReference>
<dbReference type="InterPro" id="IPR023198">
    <property type="entry name" value="PGP-like_dom2"/>
</dbReference>
<dbReference type="InterPro" id="IPR023214">
    <property type="entry name" value="HAD_sf"/>
</dbReference>
<dbReference type="AlphaFoldDB" id="A0A1Y5T9Q9"/>
<protein>
    <submittedName>
        <fullName evidence="1">Pyrophosphatase PpaX</fullName>
        <ecNumber evidence="1">3.6.1.1</ecNumber>
    </submittedName>
</protein>
<dbReference type="PANTHER" id="PTHR43434">
    <property type="entry name" value="PHOSPHOGLYCOLATE PHOSPHATASE"/>
    <property type="match status" value="1"/>
</dbReference>
<dbReference type="GO" id="GO:0006281">
    <property type="term" value="P:DNA repair"/>
    <property type="evidence" value="ECO:0007669"/>
    <property type="project" value="TreeGrafter"/>
</dbReference>
<dbReference type="Pfam" id="PF13419">
    <property type="entry name" value="HAD_2"/>
    <property type="match status" value="1"/>
</dbReference>
<dbReference type="GO" id="GO:0005829">
    <property type="term" value="C:cytosol"/>
    <property type="evidence" value="ECO:0007669"/>
    <property type="project" value="TreeGrafter"/>
</dbReference>
<gene>
    <name evidence="1" type="primary">ppaX</name>
    <name evidence="1" type="ORF">PAM7066_02656</name>
</gene>
<dbReference type="Gene3D" id="3.40.50.1000">
    <property type="entry name" value="HAD superfamily/HAD-like"/>
    <property type="match status" value="1"/>
</dbReference>
<keyword evidence="2" id="KW-1185">Reference proteome</keyword>
<name>A0A1Y5T9Q9_9RHOB</name>
<dbReference type="EC" id="3.6.1.1" evidence="1"/>
<dbReference type="STRING" id="315423.SAMN04488020_107182"/>
<evidence type="ECO:0000313" key="2">
    <source>
        <dbReference type="Proteomes" id="UP000193870"/>
    </source>
</evidence>
<dbReference type="Proteomes" id="UP000193870">
    <property type="component" value="Unassembled WGS sequence"/>
</dbReference>
<dbReference type="InterPro" id="IPR050155">
    <property type="entry name" value="HAD-like_hydrolase_sf"/>
</dbReference>
<sequence>MTLRLALFDMDGTLVDSQGHIVASMDAAFAAAGRPAPDREAVVACIGLSLPVVFERLAPGADHADMLAAYKTHYAAARAKAPAPTFPGIPAALDALGTEPETLIGIATGASRRGLRAMIDAHGFRLATAQCADDHPSKPHPSMIAAALAETSVTPVNAVMIGDSTFDMEMARAAGIFALGVAWGYHAPERLRAAGAQAMVETPAALVPALHQIWES</sequence>
<dbReference type="NCBIfam" id="TIGR01549">
    <property type="entry name" value="HAD-SF-IA-v1"/>
    <property type="match status" value="1"/>
</dbReference>
<dbReference type="InterPro" id="IPR036412">
    <property type="entry name" value="HAD-like_sf"/>
</dbReference>
<dbReference type="SFLD" id="SFLDG01129">
    <property type="entry name" value="C1.5:_HAD__Beta-PGM__Phosphata"/>
    <property type="match status" value="1"/>
</dbReference>
<dbReference type="GO" id="GO:0008967">
    <property type="term" value="F:phosphoglycolate phosphatase activity"/>
    <property type="evidence" value="ECO:0007669"/>
    <property type="project" value="TreeGrafter"/>
</dbReference>
<proteinExistence type="predicted"/>
<evidence type="ECO:0000313" key="1">
    <source>
        <dbReference type="EMBL" id="SLN55551.1"/>
    </source>
</evidence>
<dbReference type="GO" id="GO:0004427">
    <property type="term" value="F:inorganic diphosphate phosphatase activity"/>
    <property type="evidence" value="ECO:0007669"/>
    <property type="project" value="UniProtKB-EC"/>
</dbReference>
<accession>A0A1Y5T9Q9</accession>
<dbReference type="InterPro" id="IPR006439">
    <property type="entry name" value="HAD-SF_hydro_IA"/>
</dbReference>
<dbReference type="Gene3D" id="1.10.150.240">
    <property type="entry name" value="Putative phosphatase, domain 2"/>
    <property type="match status" value="1"/>
</dbReference>
<keyword evidence="1" id="KW-0378">Hydrolase</keyword>
<dbReference type="PANTHER" id="PTHR43434:SF24">
    <property type="entry name" value="HYDROLASE-RELATED"/>
    <property type="match status" value="1"/>
</dbReference>
<dbReference type="EMBL" id="FWFV01000007">
    <property type="protein sequence ID" value="SLN55551.1"/>
    <property type="molecule type" value="Genomic_DNA"/>
</dbReference>
<dbReference type="SUPFAM" id="SSF56784">
    <property type="entry name" value="HAD-like"/>
    <property type="match status" value="1"/>
</dbReference>
<reference evidence="1 2" key="1">
    <citation type="submission" date="2017-03" db="EMBL/GenBank/DDBJ databases">
        <authorList>
            <person name="Afonso C.L."/>
            <person name="Miller P.J."/>
            <person name="Scott M.A."/>
            <person name="Spackman E."/>
            <person name="Goraichik I."/>
            <person name="Dimitrov K.M."/>
            <person name="Suarez D.L."/>
            <person name="Swayne D.E."/>
        </authorList>
    </citation>
    <scope>NUCLEOTIDE SEQUENCE [LARGE SCALE GENOMIC DNA]</scope>
    <source>
        <strain evidence="1 2">CECT 7066</strain>
    </source>
</reference>